<evidence type="ECO:0000313" key="1">
    <source>
        <dbReference type="EMBL" id="KAI4296671.1"/>
    </source>
</evidence>
<evidence type="ECO:0000313" key="2">
    <source>
        <dbReference type="Proteomes" id="UP000828941"/>
    </source>
</evidence>
<reference evidence="1 2" key="1">
    <citation type="journal article" date="2022" name="DNA Res.">
        <title>Chromosomal-level genome assembly of the orchid tree Bauhinia variegata (Leguminosae; Cercidoideae) supports the allotetraploid origin hypothesis of Bauhinia.</title>
        <authorList>
            <person name="Zhong Y."/>
            <person name="Chen Y."/>
            <person name="Zheng D."/>
            <person name="Pang J."/>
            <person name="Liu Y."/>
            <person name="Luo S."/>
            <person name="Meng S."/>
            <person name="Qian L."/>
            <person name="Wei D."/>
            <person name="Dai S."/>
            <person name="Zhou R."/>
        </authorList>
    </citation>
    <scope>NUCLEOTIDE SEQUENCE [LARGE SCALE GENOMIC DNA]</scope>
    <source>
        <strain evidence="1">BV-YZ2020</strain>
    </source>
</reference>
<organism evidence="1 2">
    <name type="scientific">Bauhinia variegata</name>
    <name type="common">Purple orchid tree</name>
    <name type="synonym">Phanera variegata</name>
    <dbReference type="NCBI Taxonomy" id="167791"/>
    <lineage>
        <taxon>Eukaryota</taxon>
        <taxon>Viridiplantae</taxon>
        <taxon>Streptophyta</taxon>
        <taxon>Embryophyta</taxon>
        <taxon>Tracheophyta</taxon>
        <taxon>Spermatophyta</taxon>
        <taxon>Magnoliopsida</taxon>
        <taxon>eudicotyledons</taxon>
        <taxon>Gunneridae</taxon>
        <taxon>Pentapetalae</taxon>
        <taxon>rosids</taxon>
        <taxon>fabids</taxon>
        <taxon>Fabales</taxon>
        <taxon>Fabaceae</taxon>
        <taxon>Cercidoideae</taxon>
        <taxon>Cercideae</taxon>
        <taxon>Bauhiniinae</taxon>
        <taxon>Bauhinia</taxon>
    </lineage>
</organism>
<keyword evidence="2" id="KW-1185">Reference proteome</keyword>
<proteinExistence type="predicted"/>
<sequence length="596" mass="65950">MNPPITLQFEDVVHQIKIDKGKGLFCNKESAEKKLVLKGVSGTILPGELLAILGPSGSGKTTLLSALGGQLNRPTSGIITYNGKAYSRSVKANMGFVPQKDVFYPHLTVNETLVFTALLRLPNSLSKEEKVLHAQEIMNQLQLTHCMDTIMGGPLLKGISGGEWKRVSIGQELLKNPSLLLVDEPTSGLDSSTARKIVLTLCELAQCGRTVVMTIHQPSSKLFYMFQKVLLLSDGKSLYFGKGECAMNYFSSIGFVPSIAMDPSDFLLDLANGISSGGTDEDREAIKQALVSAYESNLSHQEKMELQNYRLQCHDSSEDEKFGEWCTTWWQQVTVLLKRGLKERKYESFSVLRICQVVTSSLLVGALWWQVRPDHIRDRVALLFFYIQFCGYIPLVQTIFTFNRERAVLIKERSACMYRLSSYFIASNVVDLPMQLALPALFVTMTYWMGGLNADATSFFIALAILLLYALVAQGLGLAIGALVNNQRAAAIVGKVVMTLFILISGFYVQSVPVFLSWIKCLSLSYYSFKLLLGSQFKDDDSYPCGSNATCLAVNFPAIKNVGLDRQGFSIAALALMLVGYRLIAYFALMSGLKQK</sequence>
<protein>
    <submittedName>
        <fullName evidence="1">Uncharacterized protein</fullName>
    </submittedName>
</protein>
<gene>
    <name evidence="1" type="ORF">L6164_036612</name>
</gene>
<accession>A0ACB9KHL0</accession>
<comment type="caution">
    <text evidence="1">The sequence shown here is derived from an EMBL/GenBank/DDBJ whole genome shotgun (WGS) entry which is preliminary data.</text>
</comment>
<dbReference type="Proteomes" id="UP000828941">
    <property type="component" value="Chromosome 14"/>
</dbReference>
<name>A0ACB9KHL0_BAUVA</name>
<dbReference type="EMBL" id="CM039439">
    <property type="protein sequence ID" value="KAI4296671.1"/>
    <property type="molecule type" value="Genomic_DNA"/>
</dbReference>